<evidence type="ECO:0000256" key="2">
    <source>
        <dbReference type="ARBA" id="ARBA00023242"/>
    </source>
</evidence>
<comment type="caution">
    <text evidence="3">The sequence shown here is derived from an EMBL/GenBank/DDBJ whole genome shotgun (WGS) entry which is preliminary data.</text>
</comment>
<dbReference type="GO" id="GO:0005634">
    <property type="term" value="C:nucleus"/>
    <property type="evidence" value="ECO:0007669"/>
    <property type="project" value="UniProtKB-SubCell"/>
</dbReference>
<dbReference type="InterPro" id="IPR021858">
    <property type="entry name" value="Fun_TF"/>
</dbReference>
<dbReference type="GO" id="GO:0003700">
    <property type="term" value="F:DNA-binding transcription factor activity"/>
    <property type="evidence" value="ECO:0007669"/>
    <property type="project" value="TreeGrafter"/>
</dbReference>
<comment type="subcellular location">
    <subcellularLocation>
        <location evidence="1">Nucleus</location>
    </subcellularLocation>
</comment>
<organism evidence="3 4">
    <name type="scientific">Clonostachys rhizophaga</name>
    <dbReference type="NCBI Taxonomy" id="160324"/>
    <lineage>
        <taxon>Eukaryota</taxon>
        <taxon>Fungi</taxon>
        <taxon>Dikarya</taxon>
        <taxon>Ascomycota</taxon>
        <taxon>Pezizomycotina</taxon>
        <taxon>Sordariomycetes</taxon>
        <taxon>Hypocreomycetidae</taxon>
        <taxon>Hypocreales</taxon>
        <taxon>Bionectriaceae</taxon>
        <taxon>Clonostachys</taxon>
    </lineage>
</organism>
<dbReference type="GO" id="GO:0045944">
    <property type="term" value="P:positive regulation of transcription by RNA polymerase II"/>
    <property type="evidence" value="ECO:0007669"/>
    <property type="project" value="TreeGrafter"/>
</dbReference>
<keyword evidence="2" id="KW-0539">Nucleus</keyword>
<dbReference type="Pfam" id="PF11951">
    <property type="entry name" value="Fungal_trans_2"/>
    <property type="match status" value="1"/>
</dbReference>
<dbReference type="GO" id="GO:0000976">
    <property type="term" value="F:transcription cis-regulatory region binding"/>
    <property type="evidence" value="ECO:0007669"/>
    <property type="project" value="TreeGrafter"/>
</dbReference>
<dbReference type="Proteomes" id="UP000696573">
    <property type="component" value="Unassembled WGS sequence"/>
</dbReference>
<accession>A0A9N9VGP8</accession>
<dbReference type="EMBL" id="CABFNQ020000700">
    <property type="protein sequence ID" value="CAH0024768.1"/>
    <property type="molecule type" value="Genomic_DNA"/>
</dbReference>
<evidence type="ECO:0000313" key="4">
    <source>
        <dbReference type="Proteomes" id="UP000696573"/>
    </source>
</evidence>
<evidence type="ECO:0000256" key="1">
    <source>
        <dbReference type="ARBA" id="ARBA00004123"/>
    </source>
</evidence>
<gene>
    <name evidence="3" type="ORF">CRHIZ90672A_00011953</name>
</gene>
<dbReference type="PANTHER" id="PTHR37534:SF49">
    <property type="entry name" value="LYSINE BIOSYNTHESIS REGULATORY PROTEIN LYS14"/>
    <property type="match status" value="1"/>
</dbReference>
<name>A0A9N9VGP8_9HYPO</name>
<dbReference type="OrthoDB" id="5069333at2759"/>
<evidence type="ECO:0000313" key="3">
    <source>
        <dbReference type="EMBL" id="CAH0024768.1"/>
    </source>
</evidence>
<keyword evidence="4" id="KW-1185">Reference proteome</keyword>
<reference evidence="3" key="1">
    <citation type="submission" date="2021-10" db="EMBL/GenBank/DDBJ databases">
        <authorList>
            <person name="Piombo E."/>
        </authorList>
    </citation>
    <scope>NUCLEOTIDE SEQUENCE</scope>
</reference>
<proteinExistence type="predicted"/>
<dbReference type="AlphaFoldDB" id="A0A9N9VGP8"/>
<dbReference type="PANTHER" id="PTHR37534">
    <property type="entry name" value="TRANSCRIPTIONAL ACTIVATOR PROTEIN UGA3"/>
    <property type="match status" value="1"/>
</dbReference>
<protein>
    <submittedName>
        <fullName evidence="3">Uncharacterized protein</fullName>
    </submittedName>
</protein>
<sequence length="357" mass="39818">MPLLSCGGHDMASLAAMAFSARHGSLSRPEWSSKALTLRGKTLAAVRESLGVPEDMIGYALRNSRIPLAMMFLCMYEIFDSCDHRWVIHLRACQDFLHRRRLLLTTAMHETDEERNHVSLVGRFFAFQDAISRTACGNPSVFSWEYWQQADLDGTDYLFGRSTKSAAILFKTTELGRMKDSISLEDFETRLFILDHEIASLDAVDAEDYLAKESTKLYQHCLLRNATPSTPIVQELVNKLLKQLYTLVQETRCISSSLAFPLFISAVELDPLNCEAFLTDKNTGEPKSGRSIVLDILKTMSGSCLFNVGRLGDVIRQVWVNRDLHLETGATSAAGSAVGLNDWTVSVSPYCTNLSLA</sequence>